<dbReference type="GO" id="GO:0015293">
    <property type="term" value="F:symporter activity"/>
    <property type="evidence" value="ECO:0007669"/>
    <property type="project" value="UniProtKB-KW"/>
</dbReference>
<evidence type="ECO:0000256" key="18">
    <source>
        <dbReference type="ARBA" id="ARBA00051403"/>
    </source>
</evidence>
<evidence type="ECO:0000256" key="11">
    <source>
        <dbReference type="ARBA" id="ARBA00023136"/>
    </source>
</evidence>
<evidence type="ECO:0000256" key="23">
    <source>
        <dbReference type="ARBA" id="ARBA00080244"/>
    </source>
</evidence>
<evidence type="ECO:0000256" key="22">
    <source>
        <dbReference type="ARBA" id="ARBA00069713"/>
    </source>
</evidence>
<keyword evidence="14" id="KW-0968">Cytoplasmic vesicle</keyword>
<evidence type="ECO:0000256" key="24">
    <source>
        <dbReference type="ARBA" id="ARBA00081195"/>
    </source>
</evidence>
<evidence type="ECO:0000256" key="13">
    <source>
        <dbReference type="ARBA" id="ARBA00023228"/>
    </source>
</evidence>
<dbReference type="InterPro" id="IPR036259">
    <property type="entry name" value="MFS_trans_sf"/>
</dbReference>
<dbReference type="SUPFAM" id="SSF103473">
    <property type="entry name" value="MFS general substrate transporter"/>
    <property type="match status" value="1"/>
</dbReference>
<evidence type="ECO:0000256" key="26">
    <source>
        <dbReference type="SAM" id="Phobius"/>
    </source>
</evidence>
<dbReference type="EMBL" id="JAVRJZ010000001">
    <property type="protein sequence ID" value="KAK2726931.1"/>
    <property type="molecule type" value="Genomic_DNA"/>
</dbReference>
<evidence type="ECO:0000256" key="10">
    <source>
        <dbReference type="ARBA" id="ARBA00023018"/>
    </source>
</evidence>
<dbReference type="FunFam" id="1.20.1250.20:FF:000067">
    <property type="entry name" value="sialin isoform X2"/>
    <property type="match status" value="1"/>
</dbReference>
<evidence type="ECO:0000256" key="4">
    <source>
        <dbReference type="ARBA" id="ARBA00004656"/>
    </source>
</evidence>
<evidence type="ECO:0000256" key="19">
    <source>
        <dbReference type="ARBA" id="ARBA00051447"/>
    </source>
</evidence>
<feature type="transmembrane region" description="Helical" evidence="26">
    <location>
        <begin position="440"/>
        <end position="459"/>
    </location>
</feature>
<evidence type="ECO:0000313" key="29">
    <source>
        <dbReference type="Proteomes" id="UP001187531"/>
    </source>
</evidence>
<evidence type="ECO:0000256" key="16">
    <source>
        <dbReference type="ARBA" id="ARBA00050554"/>
    </source>
</evidence>
<evidence type="ECO:0000256" key="2">
    <source>
        <dbReference type="ARBA" id="ARBA00004554"/>
    </source>
</evidence>
<evidence type="ECO:0000256" key="14">
    <source>
        <dbReference type="ARBA" id="ARBA00023329"/>
    </source>
</evidence>
<dbReference type="GO" id="GO:0016323">
    <property type="term" value="C:basolateral plasma membrane"/>
    <property type="evidence" value="ECO:0007669"/>
    <property type="project" value="UniProtKB-SubCell"/>
</dbReference>
<feature type="transmembrane region" description="Helical" evidence="26">
    <location>
        <begin position="206"/>
        <end position="225"/>
    </location>
</feature>
<keyword evidence="12" id="KW-0325">Glycoprotein</keyword>
<feature type="transmembrane region" description="Helical" evidence="26">
    <location>
        <begin position="405"/>
        <end position="428"/>
    </location>
</feature>
<dbReference type="EMBL" id="JAVRJZ010000001">
    <property type="protein sequence ID" value="KAK2726932.1"/>
    <property type="molecule type" value="Genomic_DNA"/>
</dbReference>
<keyword evidence="10" id="KW-0770">Synapse</keyword>
<dbReference type="AlphaFoldDB" id="A0AA88IUD7"/>
<evidence type="ECO:0000256" key="17">
    <source>
        <dbReference type="ARBA" id="ARBA00050625"/>
    </source>
</evidence>
<feature type="transmembrane region" description="Helical" evidence="26">
    <location>
        <begin position="309"/>
        <end position="326"/>
    </location>
</feature>
<keyword evidence="29" id="KW-1185">Reference proteome</keyword>
<dbReference type="Pfam" id="PF07690">
    <property type="entry name" value="MFS_1"/>
    <property type="match status" value="1"/>
</dbReference>
<dbReference type="PANTHER" id="PTHR11662:SF457">
    <property type="entry name" value="MAJOR FACILITATOR SUPERFAMILY TRANSPORTER 3"/>
    <property type="match status" value="1"/>
</dbReference>
<evidence type="ECO:0000256" key="3">
    <source>
        <dbReference type="ARBA" id="ARBA00004638"/>
    </source>
</evidence>
<dbReference type="FunFam" id="1.20.1250.20:FF:000003">
    <property type="entry name" value="Solute carrier family 17 member 3"/>
    <property type="match status" value="1"/>
</dbReference>
<dbReference type="Proteomes" id="UP001187531">
    <property type="component" value="Unassembled WGS sequence"/>
</dbReference>
<comment type="catalytic activity">
    <reaction evidence="20">
        <text>D-glucuronate(out) + H(+)(out) = D-glucuronate(in) + H(+)(in)</text>
        <dbReference type="Rhea" id="RHEA:72591"/>
        <dbReference type="ChEBI" id="CHEBI:15378"/>
        <dbReference type="ChEBI" id="CHEBI:58720"/>
    </reaction>
    <physiologicalReaction direction="left-to-right" evidence="20">
        <dbReference type="Rhea" id="RHEA:72592"/>
    </physiologicalReaction>
</comment>
<name>A0AA88IUD7_ARTSF</name>
<evidence type="ECO:0000256" key="25">
    <source>
        <dbReference type="ARBA" id="ARBA00081925"/>
    </source>
</evidence>
<evidence type="ECO:0000256" key="21">
    <source>
        <dbReference type="ARBA" id="ARBA00056891"/>
    </source>
</evidence>
<dbReference type="PROSITE" id="PS50850">
    <property type="entry name" value="MFS"/>
    <property type="match status" value="1"/>
</dbReference>
<evidence type="ECO:0000256" key="15">
    <source>
        <dbReference type="ARBA" id="ARBA00050101"/>
    </source>
</evidence>
<dbReference type="GO" id="GO:0005765">
    <property type="term" value="C:lysosomal membrane"/>
    <property type="evidence" value="ECO:0007669"/>
    <property type="project" value="UniProtKB-SubCell"/>
</dbReference>
<dbReference type="GO" id="GO:0030672">
    <property type="term" value="C:synaptic vesicle membrane"/>
    <property type="evidence" value="ECO:0007669"/>
    <property type="project" value="UniProtKB-SubCell"/>
</dbReference>
<comment type="catalytic activity">
    <reaction evidence="15">
        <text>2 nitrate(out) + H(+)(out) = 2 nitrate(in) + H(+)(in)</text>
        <dbReference type="Rhea" id="RHEA:71539"/>
        <dbReference type="ChEBI" id="CHEBI:15378"/>
        <dbReference type="ChEBI" id="CHEBI:17632"/>
    </reaction>
    <physiologicalReaction direction="left-to-right" evidence="15">
        <dbReference type="Rhea" id="RHEA:71540"/>
    </physiologicalReaction>
</comment>
<keyword evidence="8" id="KW-0769">Symport</keyword>
<protein>
    <recommendedName>
        <fullName evidence="22">Sialin</fullName>
    </recommendedName>
    <alternativeName>
        <fullName evidence="25">H(+)/nitrate cotransporter</fullName>
    </alternativeName>
    <alternativeName>
        <fullName evidence="23">H(+)/sialic acid cotransporter</fullName>
    </alternativeName>
    <alternativeName>
        <fullName evidence="24">Vesicular excitatory amino acid transporter</fullName>
    </alternativeName>
</protein>
<dbReference type="CDD" id="cd17318">
    <property type="entry name" value="MFS_SLC17"/>
    <property type="match status" value="1"/>
</dbReference>
<feature type="transmembrane region" description="Helical" evidence="26">
    <location>
        <begin position="371"/>
        <end position="393"/>
    </location>
</feature>
<evidence type="ECO:0000256" key="7">
    <source>
        <dbReference type="ARBA" id="ARBA00022692"/>
    </source>
</evidence>
<keyword evidence="9 26" id="KW-1133">Transmembrane helix</keyword>
<evidence type="ECO:0000256" key="8">
    <source>
        <dbReference type="ARBA" id="ARBA00022847"/>
    </source>
</evidence>
<sequence>MSCVKARVLFTVLASVGLAILYGLKVNLSVAIVAMVNHTALADAHQGENDDALADVGFTCATPDNQNSTHVAQDGPFVWNELTQGYVLAGYFWGYIFTQYPGGRAAETLSAKWVLWTSVFVNAVFTLLTPLAAKYHYGLVITVRVIEGLGAGVSLPALHVLLSKWAPPKEKNRISSFVYAGMTLGTVISLPFSGVLASTVSWESVFYIQGALSLVWCLSWPFLVFDSPLNHPFISHEEKGMLVRELKLDKNENEESQSLSFPWRSVLTSVPFWAILVAHVCNNWGWYMLLVELPTYMKQVLRFEINENAFLSALPYLVSWIFSFILSTVMDKLKQKELLSVVQIRKISTGIASVLPAICLLGVAFAGCSRIAAVTLMVLAVMFISGMYIGFLTNHVDIAPNFSGTLIALTNTCATIPGFIVPAFVGALTHGNQSVWRWQLIFAITAGIYVMEFIFYTIFASGDVQTWNQPKSGKSAQEAARLTIDTKI</sequence>
<feature type="transmembrane region" description="Helical" evidence="26">
    <location>
        <begin position="266"/>
        <end position="289"/>
    </location>
</feature>
<comment type="catalytic activity">
    <reaction evidence="19">
        <text>L-glutamate(out) = L-glutamate(in)</text>
        <dbReference type="Rhea" id="RHEA:66336"/>
        <dbReference type="ChEBI" id="CHEBI:29985"/>
    </reaction>
    <physiologicalReaction direction="left-to-right" evidence="19">
        <dbReference type="Rhea" id="RHEA:66337"/>
    </physiologicalReaction>
</comment>
<keyword evidence="6" id="KW-1003">Cell membrane</keyword>
<feature type="transmembrane region" description="Helical" evidence="26">
    <location>
        <begin position="139"/>
        <end position="162"/>
    </location>
</feature>
<proteinExistence type="predicted"/>
<feature type="transmembrane region" description="Helical" evidence="26">
    <location>
        <begin position="113"/>
        <end position="133"/>
    </location>
</feature>
<comment type="catalytic activity">
    <reaction evidence="16">
        <text>L-aspartate(out) = L-aspartate(in)</text>
        <dbReference type="Rhea" id="RHEA:66332"/>
        <dbReference type="ChEBI" id="CHEBI:29991"/>
    </reaction>
    <physiologicalReaction direction="left-to-right" evidence="16">
        <dbReference type="Rhea" id="RHEA:66333"/>
    </physiologicalReaction>
</comment>
<evidence type="ECO:0000256" key="9">
    <source>
        <dbReference type="ARBA" id="ARBA00022989"/>
    </source>
</evidence>
<evidence type="ECO:0000256" key="1">
    <source>
        <dbReference type="ARBA" id="ARBA00004432"/>
    </source>
</evidence>
<dbReference type="InterPro" id="IPR020846">
    <property type="entry name" value="MFS_dom"/>
</dbReference>
<feature type="transmembrane region" description="Helical" evidence="26">
    <location>
        <begin position="347"/>
        <end position="365"/>
    </location>
</feature>
<evidence type="ECO:0000256" key="5">
    <source>
        <dbReference type="ARBA" id="ARBA00022448"/>
    </source>
</evidence>
<gene>
    <name evidence="28" type="ORF">QYM36_007693</name>
</gene>
<evidence type="ECO:0000259" key="27">
    <source>
        <dbReference type="PROSITE" id="PS50850"/>
    </source>
</evidence>
<dbReference type="InterPro" id="IPR011701">
    <property type="entry name" value="MFS"/>
</dbReference>
<keyword evidence="11 26" id="KW-0472">Membrane</keyword>
<keyword evidence="13" id="KW-0458">Lysosome</keyword>
<accession>A0AA88IUD7</accession>
<organism evidence="28 29">
    <name type="scientific">Artemia franciscana</name>
    <name type="common">Brine shrimp</name>
    <name type="synonym">Artemia sanfranciscana</name>
    <dbReference type="NCBI Taxonomy" id="6661"/>
    <lineage>
        <taxon>Eukaryota</taxon>
        <taxon>Metazoa</taxon>
        <taxon>Ecdysozoa</taxon>
        <taxon>Arthropoda</taxon>
        <taxon>Crustacea</taxon>
        <taxon>Branchiopoda</taxon>
        <taxon>Anostraca</taxon>
        <taxon>Artemiidae</taxon>
        <taxon>Artemia</taxon>
    </lineage>
</organism>
<comment type="subcellular location">
    <subcellularLocation>
        <location evidence="2">Basolateral cell membrane</location>
        <topology evidence="2">Multi-pass membrane protein</topology>
    </subcellularLocation>
    <subcellularLocation>
        <location evidence="3">Cytoplasmic vesicle</location>
        <location evidence="3">Secretory vesicle membrane</location>
        <topology evidence="3">Multi-pass membrane protein</topology>
    </subcellularLocation>
    <subcellularLocation>
        <location evidence="1">Cytoplasmic vesicle</location>
        <location evidence="1">Secretory vesicle</location>
        <location evidence="1">Synaptic vesicle membrane</location>
    </subcellularLocation>
    <subcellularLocation>
        <location evidence="4">Lysosome membrane</location>
    </subcellularLocation>
</comment>
<feature type="transmembrane region" description="Helical" evidence="26">
    <location>
        <begin position="174"/>
        <end position="194"/>
    </location>
</feature>
<keyword evidence="5" id="KW-0813">Transport</keyword>
<evidence type="ECO:0000313" key="28">
    <source>
        <dbReference type="EMBL" id="KAK2726932.1"/>
    </source>
</evidence>
<reference evidence="28" key="1">
    <citation type="submission" date="2023-07" db="EMBL/GenBank/DDBJ databases">
        <title>Chromosome-level genome assembly of Artemia franciscana.</title>
        <authorList>
            <person name="Jo E."/>
        </authorList>
    </citation>
    <scope>NUCLEOTIDE SEQUENCE</scope>
    <source>
        <tissue evidence="28">Whole body</tissue>
    </source>
</reference>
<comment type="catalytic activity">
    <reaction evidence="17">
        <text>N-acetylneuraminate(in) + H(+)(in) = N-acetylneuraminate(out) + H(+)(out)</text>
        <dbReference type="Rhea" id="RHEA:28987"/>
        <dbReference type="ChEBI" id="CHEBI:15378"/>
        <dbReference type="ChEBI" id="CHEBI:35418"/>
    </reaction>
    <physiologicalReaction direction="right-to-left" evidence="17">
        <dbReference type="Rhea" id="RHEA:28989"/>
    </physiologicalReaction>
</comment>
<evidence type="ECO:0000256" key="12">
    <source>
        <dbReference type="ARBA" id="ARBA00023180"/>
    </source>
</evidence>
<comment type="catalytic activity">
    <reaction evidence="18">
        <text>N-acetyl-L-aspartyl-L-glutamate(out) = N-acetyl-L-aspartyl-L-glutamate(in)</text>
        <dbReference type="Rhea" id="RHEA:72599"/>
        <dbReference type="ChEBI" id="CHEBI:76931"/>
    </reaction>
    <physiologicalReaction direction="left-to-right" evidence="18">
        <dbReference type="Rhea" id="RHEA:72600"/>
    </physiologicalReaction>
</comment>
<dbReference type="Gene3D" id="1.20.1250.20">
    <property type="entry name" value="MFS general substrate transporter like domains"/>
    <property type="match status" value="2"/>
</dbReference>
<dbReference type="GO" id="GO:0006820">
    <property type="term" value="P:monoatomic anion transport"/>
    <property type="evidence" value="ECO:0007669"/>
    <property type="project" value="TreeGrafter"/>
</dbReference>
<evidence type="ECO:0000256" key="6">
    <source>
        <dbReference type="ARBA" id="ARBA00022475"/>
    </source>
</evidence>
<feature type="transmembrane region" description="Helical" evidence="26">
    <location>
        <begin position="6"/>
        <end position="24"/>
    </location>
</feature>
<feature type="domain" description="Major facilitator superfamily (MFS) profile" evidence="27">
    <location>
        <begin position="15"/>
        <end position="464"/>
    </location>
</feature>
<comment type="caution">
    <text evidence="28">The sequence shown here is derived from an EMBL/GenBank/DDBJ whole genome shotgun (WGS) entry which is preliminary data.</text>
</comment>
<comment type="function">
    <text evidence="21">Receptor for CM101, a polysaccharide produced by group B Streptococcus with antipathoangiogenic properties.</text>
</comment>
<keyword evidence="7 26" id="KW-0812">Transmembrane</keyword>
<dbReference type="InterPro" id="IPR050382">
    <property type="entry name" value="MFS_Na/Anion_cotransporter"/>
</dbReference>
<dbReference type="PANTHER" id="PTHR11662">
    <property type="entry name" value="SOLUTE CARRIER FAMILY 17"/>
    <property type="match status" value="1"/>
</dbReference>
<evidence type="ECO:0000256" key="20">
    <source>
        <dbReference type="ARBA" id="ARBA00051612"/>
    </source>
</evidence>
<dbReference type="GO" id="GO:0046942">
    <property type="term" value="P:carboxylic acid transport"/>
    <property type="evidence" value="ECO:0007669"/>
    <property type="project" value="UniProtKB-ARBA"/>
</dbReference>